<organism evidence="3 4">
    <name type="scientific">Aureobasidium melanogenum</name>
    <name type="common">Aureobasidium pullulans var. melanogenum</name>
    <dbReference type="NCBI Taxonomy" id="46634"/>
    <lineage>
        <taxon>Eukaryota</taxon>
        <taxon>Fungi</taxon>
        <taxon>Dikarya</taxon>
        <taxon>Ascomycota</taxon>
        <taxon>Pezizomycotina</taxon>
        <taxon>Dothideomycetes</taxon>
        <taxon>Dothideomycetidae</taxon>
        <taxon>Dothideales</taxon>
        <taxon>Saccotheciaceae</taxon>
        <taxon>Aureobasidium</taxon>
    </lineage>
</organism>
<dbReference type="InterPro" id="IPR035979">
    <property type="entry name" value="RBD_domain_sf"/>
</dbReference>
<dbReference type="Proteomes" id="UP000767238">
    <property type="component" value="Unassembled WGS sequence"/>
</dbReference>
<evidence type="ECO:0000313" key="4">
    <source>
        <dbReference type="Proteomes" id="UP000767238"/>
    </source>
</evidence>
<evidence type="ECO:0000313" key="3">
    <source>
        <dbReference type="EMBL" id="KAH0226443.1"/>
    </source>
</evidence>
<protein>
    <recommendedName>
        <fullName evidence="2">Mei2-like C-terminal RNA recognition motif domain-containing protein</fullName>
    </recommendedName>
</protein>
<dbReference type="InterPro" id="IPR007201">
    <property type="entry name" value="Mei2-like_Rrm_C"/>
</dbReference>
<feature type="non-terminal residue" evidence="3">
    <location>
        <position position="699"/>
    </location>
</feature>
<feature type="region of interest" description="Disordered" evidence="1">
    <location>
        <begin position="1"/>
        <end position="119"/>
    </location>
</feature>
<feature type="compositionally biased region" description="Basic and acidic residues" evidence="1">
    <location>
        <begin position="638"/>
        <end position="656"/>
    </location>
</feature>
<feature type="compositionally biased region" description="Basic and acidic residues" evidence="1">
    <location>
        <begin position="9"/>
        <end position="23"/>
    </location>
</feature>
<dbReference type="SUPFAM" id="SSF54928">
    <property type="entry name" value="RNA-binding domain, RBD"/>
    <property type="match status" value="1"/>
</dbReference>
<accession>A0A9P8GLD8</accession>
<sequence>MSQPQSSEMLRKDSATSNDERQILQDAAAKAQFTPSSKSNTVLNPFGSEFTPGKGFSVANDKEKDNSSSSSSTLYTPAKGSAMKLLNIGSTPDGPSTKSTSVSPIKPIGSGFSSPSRQTLLKDGPAFSTDTDPNIAETRFVRFGLIPTEWLQEGTLQEVLEGTDLVGLIESCVYAADDTPGCFALYCRFDDLRAAAASKTMFESALTTVSFTFVDHHEYFGHDHTNARAQAVSAYDGQVEFTATPKSMMNFNINSIFAEVREFAEAFGNVRSFAYIETKGFQAPRFRAEFFSVKSAESAVAVSNQNDSACFSDSLTVSVKEYAPPGYMRYVHPAASMVQLVDATEDLAVSGEADDEYSHYTTRRSRGDYSGNSRGNSGPRRGRGGFRNSVPRGLQPAWWIPSDDSPVHQTDMEYWRFNQPQTVNLRKIEAGVDVRTTIMLRNIPNRVDFEDLKLFLDATSEGHYDFSYLRIDFSNNLNVGYAFVNFVRPEFIINFVQQRVGKEWSMYGSLKKCEVSYATIQGIDCLLAKFRNSVVMEEIPRYRPKLWYHVDSTDLPTIAGLPDHEAIGTEATFPPPNNEQKRKRSRDNAGTIGLFPPRRGRGPYGPGSHFREGQYDRGTSFAIEEERQHEEQRQLRFNERRLIGYRGNDRGNDRGQRPGLRNGRNQQSRYRGQYDGEEDDYFDEEDAFFRGSYRSHYRR</sequence>
<feature type="compositionally biased region" description="Polar residues" evidence="1">
    <location>
        <begin position="88"/>
        <end position="103"/>
    </location>
</feature>
<feature type="compositionally biased region" description="Polar residues" evidence="1">
    <location>
        <begin position="33"/>
        <end position="43"/>
    </location>
</feature>
<feature type="region of interest" description="Disordered" evidence="1">
    <location>
        <begin position="352"/>
        <end position="389"/>
    </location>
</feature>
<feature type="region of interest" description="Disordered" evidence="1">
    <location>
        <begin position="567"/>
        <end position="614"/>
    </location>
</feature>
<feature type="domain" description="Mei2-like C-terminal RNA recognition motif" evidence="2">
    <location>
        <begin position="435"/>
        <end position="531"/>
    </location>
</feature>
<name>A0A9P8GLD8_AURME</name>
<feature type="region of interest" description="Disordered" evidence="1">
    <location>
        <begin position="638"/>
        <end position="671"/>
    </location>
</feature>
<proteinExistence type="predicted"/>
<reference evidence="3" key="1">
    <citation type="journal article" date="2021" name="J Fungi (Basel)">
        <title>Virulence traits and population genomics of the black yeast Aureobasidium melanogenum.</title>
        <authorList>
            <person name="Cernosa A."/>
            <person name="Sun X."/>
            <person name="Gostincar C."/>
            <person name="Fang C."/>
            <person name="Gunde-Cimerman N."/>
            <person name="Song Z."/>
        </authorList>
    </citation>
    <scope>NUCLEOTIDE SEQUENCE</scope>
    <source>
        <strain evidence="3">EXF-8016</strain>
    </source>
</reference>
<feature type="compositionally biased region" description="Low complexity" evidence="1">
    <location>
        <begin position="370"/>
        <end position="379"/>
    </location>
</feature>
<dbReference type="AlphaFoldDB" id="A0A9P8GLD8"/>
<gene>
    <name evidence="3" type="ORF">KCV03_g2644</name>
</gene>
<dbReference type="GO" id="GO:0003676">
    <property type="term" value="F:nucleic acid binding"/>
    <property type="evidence" value="ECO:0007669"/>
    <property type="project" value="InterPro"/>
</dbReference>
<dbReference type="Pfam" id="PF04059">
    <property type="entry name" value="RRM_2"/>
    <property type="match status" value="1"/>
</dbReference>
<dbReference type="OrthoDB" id="417481at2759"/>
<evidence type="ECO:0000256" key="1">
    <source>
        <dbReference type="SAM" id="MobiDB-lite"/>
    </source>
</evidence>
<dbReference type="EMBL" id="JAHFYH010000012">
    <property type="protein sequence ID" value="KAH0226443.1"/>
    <property type="molecule type" value="Genomic_DNA"/>
</dbReference>
<comment type="caution">
    <text evidence="3">The sequence shown here is derived from an EMBL/GenBank/DDBJ whole genome shotgun (WGS) entry which is preliminary data.</text>
</comment>
<evidence type="ECO:0000259" key="2">
    <source>
        <dbReference type="Pfam" id="PF04059"/>
    </source>
</evidence>
<reference evidence="3" key="2">
    <citation type="submission" date="2021-08" db="EMBL/GenBank/DDBJ databases">
        <authorList>
            <person name="Gostincar C."/>
            <person name="Sun X."/>
            <person name="Song Z."/>
            <person name="Gunde-Cimerman N."/>
        </authorList>
    </citation>
    <scope>NUCLEOTIDE SEQUENCE</scope>
    <source>
        <strain evidence="3">EXF-8016</strain>
    </source>
</reference>